<evidence type="ECO:0000256" key="1">
    <source>
        <dbReference type="SAM" id="MobiDB-lite"/>
    </source>
</evidence>
<evidence type="ECO:0000313" key="3">
    <source>
        <dbReference type="Proteomes" id="UP000179807"/>
    </source>
</evidence>
<protein>
    <recommendedName>
        <fullName evidence="4">Lebercilin domain-containing protein</fullName>
    </recommendedName>
</protein>
<proteinExistence type="predicted"/>
<evidence type="ECO:0008006" key="4">
    <source>
        <dbReference type="Google" id="ProtNLM"/>
    </source>
</evidence>
<evidence type="ECO:0000313" key="2">
    <source>
        <dbReference type="EMBL" id="OHT01232.1"/>
    </source>
</evidence>
<dbReference type="AlphaFoldDB" id="A0A1J4JS26"/>
<feature type="compositionally biased region" description="Low complexity" evidence="1">
    <location>
        <begin position="11"/>
        <end position="22"/>
    </location>
</feature>
<dbReference type="GeneID" id="94842972"/>
<organism evidence="2 3">
    <name type="scientific">Tritrichomonas foetus</name>
    <dbReference type="NCBI Taxonomy" id="1144522"/>
    <lineage>
        <taxon>Eukaryota</taxon>
        <taxon>Metamonada</taxon>
        <taxon>Parabasalia</taxon>
        <taxon>Tritrichomonadida</taxon>
        <taxon>Tritrichomonadidae</taxon>
        <taxon>Tritrichomonas</taxon>
    </lineage>
</organism>
<reference evidence="2" key="1">
    <citation type="submission" date="2016-10" db="EMBL/GenBank/DDBJ databases">
        <authorList>
            <person name="Benchimol M."/>
            <person name="Almeida L.G."/>
            <person name="Vasconcelos A.T."/>
            <person name="Perreira-Neves A."/>
            <person name="Rosa I.A."/>
            <person name="Tasca T."/>
            <person name="Bogo M.R."/>
            <person name="de Souza W."/>
        </authorList>
    </citation>
    <scope>NUCLEOTIDE SEQUENCE [LARGE SCALE GENOMIC DNA]</scope>
    <source>
        <strain evidence="2">K</strain>
    </source>
</reference>
<keyword evidence="3" id="KW-1185">Reference proteome</keyword>
<feature type="region of interest" description="Disordered" evidence="1">
    <location>
        <begin position="217"/>
        <end position="238"/>
    </location>
</feature>
<dbReference type="VEuPathDB" id="TrichDB:TRFO_32019"/>
<dbReference type="Proteomes" id="UP000179807">
    <property type="component" value="Unassembled WGS sequence"/>
</dbReference>
<comment type="caution">
    <text evidence="2">The sequence shown here is derived from an EMBL/GenBank/DDBJ whole genome shotgun (WGS) entry which is preliminary data.</text>
</comment>
<dbReference type="EMBL" id="MLAK01000922">
    <property type="protein sequence ID" value="OHT01232.1"/>
    <property type="molecule type" value="Genomic_DNA"/>
</dbReference>
<name>A0A1J4JS26_9EUKA</name>
<accession>A0A1J4JS26</accession>
<dbReference type="RefSeq" id="XP_068354368.1">
    <property type="nucleotide sequence ID" value="XM_068508268.1"/>
</dbReference>
<sequence>MLKITQKPKYSSKATARSNSSSLREEIESLNAQKMQLISKKEDLEHKIDVLQRTCHYKPSQSIHGSELDDEYQALLDYIEQQKEEIYRLKQTDEAALRQELQEEIKTAYLERMRLQDIQIQQQKDYNDVRDKLDNLNEKEGPDASIKLKEKIEHYESVLEKYKKANHKLKGRIETMKANKAFSDEKGRKKVQKRQEEIANEIIKTRKEIAELERKIEDEKEDHRQKLRDIRLNRSSEK</sequence>
<gene>
    <name evidence="2" type="ORF">TRFO_32019</name>
</gene>
<feature type="region of interest" description="Disordered" evidence="1">
    <location>
        <begin position="1"/>
        <end position="25"/>
    </location>
</feature>